<dbReference type="PANTHER" id="PTHR30126:SF40">
    <property type="entry name" value="HTH-TYPE TRANSCRIPTIONAL REGULATOR GLTR"/>
    <property type="match status" value="1"/>
</dbReference>
<comment type="caution">
    <text evidence="7">The sequence shown here is derived from an EMBL/GenBank/DDBJ whole genome shotgun (WGS) entry which is preliminary data.</text>
</comment>
<feature type="coiled-coil region" evidence="5">
    <location>
        <begin position="70"/>
        <end position="97"/>
    </location>
</feature>
<reference evidence="8" key="1">
    <citation type="journal article" date="2019" name="Int. J. Syst. Evol. Microbiol.">
        <title>Halobacteriovorax valvorus sp. nov., a novel prokaryotic predator isolated from coastal seawater of China.</title>
        <authorList>
            <person name="Chen M.-X."/>
        </authorList>
    </citation>
    <scope>NUCLEOTIDE SEQUENCE [LARGE SCALE GENOMIC DNA]</scope>
    <source>
        <strain evidence="8">BL9</strain>
    </source>
</reference>
<keyword evidence="2" id="KW-0805">Transcription regulation</keyword>
<dbReference type="PROSITE" id="PS50931">
    <property type="entry name" value="HTH_LYSR"/>
    <property type="match status" value="1"/>
</dbReference>
<evidence type="ECO:0000256" key="4">
    <source>
        <dbReference type="ARBA" id="ARBA00023163"/>
    </source>
</evidence>
<dbReference type="Proteomes" id="UP000443582">
    <property type="component" value="Unassembled WGS sequence"/>
</dbReference>
<evidence type="ECO:0000256" key="2">
    <source>
        <dbReference type="ARBA" id="ARBA00023015"/>
    </source>
</evidence>
<evidence type="ECO:0000256" key="1">
    <source>
        <dbReference type="ARBA" id="ARBA00009437"/>
    </source>
</evidence>
<keyword evidence="8" id="KW-1185">Reference proteome</keyword>
<keyword evidence="4" id="KW-0804">Transcription</keyword>
<evidence type="ECO:0000256" key="3">
    <source>
        <dbReference type="ARBA" id="ARBA00023125"/>
    </source>
</evidence>
<comment type="similarity">
    <text evidence="1">Belongs to the LysR transcriptional regulatory family.</text>
</comment>
<proteinExistence type="inferred from homology"/>
<evidence type="ECO:0000313" key="8">
    <source>
        <dbReference type="Proteomes" id="UP000443582"/>
    </source>
</evidence>
<accession>A0ABY0IEK8</accession>
<dbReference type="Gene3D" id="1.10.10.10">
    <property type="entry name" value="Winged helix-like DNA-binding domain superfamily/Winged helix DNA-binding domain"/>
    <property type="match status" value="1"/>
</dbReference>
<evidence type="ECO:0000256" key="5">
    <source>
        <dbReference type="SAM" id="Coils"/>
    </source>
</evidence>
<keyword evidence="5" id="KW-0175">Coiled coil</keyword>
<protein>
    <submittedName>
        <fullName evidence="7">LysR family transcriptional regulator</fullName>
    </submittedName>
</protein>
<name>A0ABY0IEK8_9BACT</name>
<dbReference type="CDD" id="cd05466">
    <property type="entry name" value="PBP2_LTTR_substrate"/>
    <property type="match status" value="1"/>
</dbReference>
<dbReference type="InterPro" id="IPR000847">
    <property type="entry name" value="LysR_HTH_N"/>
</dbReference>
<dbReference type="PRINTS" id="PR00039">
    <property type="entry name" value="HTHLYSR"/>
</dbReference>
<organism evidence="7 8">
    <name type="scientific">Halobacteriovorax vibrionivorans</name>
    <dbReference type="NCBI Taxonomy" id="2152716"/>
    <lineage>
        <taxon>Bacteria</taxon>
        <taxon>Pseudomonadati</taxon>
        <taxon>Bdellovibrionota</taxon>
        <taxon>Bacteriovoracia</taxon>
        <taxon>Bacteriovoracales</taxon>
        <taxon>Halobacteriovoraceae</taxon>
        <taxon>Halobacteriovorax</taxon>
    </lineage>
</organism>
<dbReference type="EMBL" id="QDKL01000003">
    <property type="protein sequence ID" value="RZF20959.1"/>
    <property type="molecule type" value="Genomic_DNA"/>
</dbReference>
<dbReference type="Pfam" id="PF03466">
    <property type="entry name" value="LysR_substrate"/>
    <property type="match status" value="1"/>
</dbReference>
<keyword evidence="3" id="KW-0238">DNA-binding</keyword>
<dbReference type="InterPro" id="IPR005119">
    <property type="entry name" value="LysR_subst-bd"/>
</dbReference>
<dbReference type="InterPro" id="IPR036388">
    <property type="entry name" value="WH-like_DNA-bd_sf"/>
</dbReference>
<feature type="domain" description="HTH lysR-type" evidence="6">
    <location>
        <begin position="1"/>
        <end position="63"/>
    </location>
</feature>
<sequence length="300" mass="33886">MNIDHISIPTLRVFLEVYQTQNMSQTAKNLAMTQPGVSQHIKSLEGLLQISLFDRINKKVLPTEQAHLLFENCKRALQGLEDALSEVSAKKNKLKGILNIGLPIEFGNNRVLPIIGQWLKLHPEVSIRINYDHAARQSQLLLNGGLDFAITDSFNFPKQIATKNLSSEKLILCCSHDYAKEHKLTSETKFKKTDNLDFIAYLEGAPVITSWFKYHFKKSFQTEAKAQLMDVQGVLRLTLAGVGISVLPLHVLERSDNSKKLLQFNGTKDHMINELNLAYLNARKMGPVALSLFEYLTENI</sequence>
<dbReference type="SUPFAM" id="SSF46785">
    <property type="entry name" value="Winged helix' DNA-binding domain"/>
    <property type="match status" value="1"/>
</dbReference>
<dbReference type="PANTHER" id="PTHR30126">
    <property type="entry name" value="HTH-TYPE TRANSCRIPTIONAL REGULATOR"/>
    <property type="match status" value="1"/>
</dbReference>
<dbReference type="Pfam" id="PF00126">
    <property type="entry name" value="HTH_1"/>
    <property type="match status" value="1"/>
</dbReference>
<dbReference type="SUPFAM" id="SSF53850">
    <property type="entry name" value="Periplasmic binding protein-like II"/>
    <property type="match status" value="1"/>
</dbReference>
<dbReference type="Gene3D" id="3.40.190.290">
    <property type="match status" value="1"/>
</dbReference>
<evidence type="ECO:0000313" key="7">
    <source>
        <dbReference type="EMBL" id="RZF20959.1"/>
    </source>
</evidence>
<dbReference type="RefSeq" id="WP_115363286.1">
    <property type="nucleotide sequence ID" value="NZ_QDKL01000003.1"/>
</dbReference>
<evidence type="ECO:0000259" key="6">
    <source>
        <dbReference type="PROSITE" id="PS50931"/>
    </source>
</evidence>
<gene>
    <name evidence="7" type="ORF">DAY19_13320</name>
</gene>
<dbReference type="InterPro" id="IPR036390">
    <property type="entry name" value="WH_DNA-bd_sf"/>
</dbReference>